<protein>
    <submittedName>
        <fullName evidence="1">Uncharacterized protein</fullName>
    </submittedName>
</protein>
<gene>
    <name evidence="1" type="ORF">M0R45_016233</name>
</gene>
<reference evidence="1 2" key="1">
    <citation type="journal article" date="2023" name="G3 (Bethesda)">
        <title>A chromosome-length genome assembly and annotation of blackberry (Rubus argutus, cv. 'Hillquist').</title>
        <authorList>
            <person name="Bruna T."/>
            <person name="Aryal R."/>
            <person name="Dudchenko O."/>
            <person name="Sargent D.J."/>
            <person name="Mead D."/>
            <person name="Buti M."/>
            <person name="Cavallini A."/>
            <person name="Hytonen T."/>
            <person name="Andres J."/>
            <person name="Pham M."/>
            <person name="Weisz D."/>
            <person name="Mascagni F."/>
            <person name="Usai G."/>
            <person name="Natali L."/>
            <person name="Bassil N."/>
            <person name="Fernandez G.E."/>
            <person name="Lomsadze A."/>
            <person name="Armour M."/>
            <person name="Olukolu B."/>
            <person name="Poorten T."/>
            <person name="Britton C."/>
            <person name="Davik J."/>
            <person name="Ashrafi H."/>
            <person name="Aiden E.L."/>
            <person name="Borodovsky M."/>
            <person name="Worthington M."/>
        </authorList>
    </citation>
    <scope>NUCLEOTIDE SEQUENCE [LARGE SCALE GENOMIC DNA]</scope>
    <source>
        <strain evidence="1">PI 553951</strain>
    </source>
</reference>
<comment type="caution">
    <text evidence="1">The sequence shown here is derived from an EMBL/GenBank/DDBJ whole genome shotgun (WGS) entry which is preliminary data.</text>
</comment>
<evidence type="ECO:0000313" key="2">
    <source>
        <dbReference type="Proteomes" id="UP001457282"/>
    </source>
</evidence>
<organism evidence="1 2">
    <name type="scientific">Rubus argutus</name>
    <name type="common">Southern blackberry</name>
    <dbReference type="NCBI Taxonomy" id="59490"/>
    <lineage>
        <taxon>Eukaryota</taxon>
        <taxon>Viridiplantae</taxon>
        <taxon>Streptophyta</taxon>
        <taxon>Embryophyta</taxon>
        <taxon>Tracheophyta</taxon>
        <taxon>Spermatophyta</taxon>
        <taxon>Magnoliopsida</taxon>
        <taxon>eudicotyledons</taxon>
        <taxon>Gunneridae</taxon>
        <taxon>Pentapetalae</taxon>
        <taxon>rosids</taxon>
        <taxon>fabids</taxon>
        <taxon>Rosales</taxon>
        <taxon>Rosaceae</taxon>
        <taxon>Rosoideae</taxon>
        <taxon>Rosoideae incertae sedis</taxon>
        <taxon>Rubus</taxon>
    </lineage>
</organism>
<accession>A0AAW1XUH2</accession>
<dbReference type="Proteomes" id="UP001457282">
    <property type="component" value="Unassembled WGS sequence"/>
</dbReference>
<sequence>MVWIGRRPDDREGGGAVGRYRRGFDQRWRREARVCEIAKKGVKGFGFLFWVCGFAGSGLIDARAEQRCGYFDCARAGLVRSWL</sequence>
<keyword evidence="2" id="KW-1185">Reference proteome</keyword>
<dbReference type="AlphaFoldDB" id="A0AAW1XUH2"/>
<proteinExistence type="predicted"/>
<name>A0AAW1XUH2_RUBAR</name>
<evidence type="ECO:0000313" key="1">
    <source>
        <dbReference type="EMBL" id="KAK9939540.1"/>
    </source>
</evidence>
<dbReference type="EMBL" id="JBEDUW010000003">
    <property type="protein sequence ID" value="KAK9939540.1"/>
    <property type="molecule type" value="Genomic_DNA"/>
</dbReference>